<reference evidence="1" key="1">
    <citation type="submission" date="2014-09" db="EMBL/GenBank/DDBJ databases">
        <authorList>
            <person name="Magalhaes I.L.F."/>
            <person name="Oliveira U."/>
            <person name="Santos F.R."/>
            <person name="Vidigal T.H.D.A."/>
            <person name="Brescovit A.D."/>
            <person name="Santos A.J."/>
        </authorList>
    </citation>
    <scope>NUCLEOTIDE SEQUENCE</scope>
    <source>
        <tissue evidence="1">Shoot tissue taken approximately 20 cm above the soil surface</tissue>
    </source>
</reference>
<organism evidence="1">
    <name type="scientific">Arundo donax</name>
    <name type="common">Giant reed</name>
    <name type="synonym">Donax arundinaceus</name>
    <dbReference type="NCBI Taxonomy" id="35708"/>
    <lineage>
        <taxon>Eukaryota</taxon>
        <taxon>Viridiplantae</taxon>
        <taxon>Streptophyta</taxon>
        <taxon>Embryophyta</taxon>
        <taxon>Tracheophyta</taxon>
        <taxon>Spermatophyta</taxon>
        <taxon>Magnoliopsida</taxon>
        <taxon>Liliopsida</taxon>
        <taxon>Poales</taxon>
        <taxon>Poaceae</taxon>
        <taxon>PACMAD clade</taxon>
        <taxon>Arundinoideae</taxon>
        <taxon>Arundineae</taxon>
        <taxon>Arundo</taxon>
    </lineage>
</organism>
<evidence type="ECO:0000313" key="1">
    <source>
        <dbReference type="EMBL" id="JAD59990.1"/>
    </source>
</evidence>
<sequence>MTRINFKKRTLTLRTSS</sequence>
<reference evidence="1" key="2">
    <citation type="journal article" date="2015" name="Data Brief">
        <title>Shoot transcriptome of the giant reed, Arundo donax.</title>
        <authorList>
            <person name="Barrero R.A."/>
            <person name="Guerrero F.D."/>
            <person name="Moolhuijzen P."/>
            <person name="Goolsby J.A."/>
            <person name="Tidwell J."/>
            <person name="Bellgard S.E."/>
            <person name="Bellgard M.I."/>
        </authorList>
    </citation>
    <scope>NUCLEOTIDE SEQUENCE</scope>
    <source>
        <tissue evidence="1">Shoot tissue taken approximately 20 cm above the soil surface</tissue>
    </source>
</reference>
<proteinExistence type="predicted"/>
<accession>A0A0A9BFH7</accession>
<name>A0A0A9BFH7_ARUDO</name>
<dbReference type="EMBL" id="GBRH01237905">
    <property type="protein sequence ID" value="JAD59990.1"/>
    <property type="molecule type" value="Transcribed_RNA"/>
</dbReference>
<dbReference type="AlphaFoldDB" id="A0A0A9BFH7"/>
<protein>
    <submittedName>
        <fullName evidence="1">Uncharacterized protein</fullName>
    </submittedName>
</protein>